<dbReference type="EMBL" id="PQXH01000154">
    <property type="protein sequence ID" value="TGO09810.1"/>
    <property type="molecule type" value="Genomic_DNA"/>
</dbReference>
<proteinExistence type="predicted"/>
<protein>
    <submittedName>
        <fullName evidence="1">Uncharacterized protein</fullName>
    </submittedName>
</protein>
<gene>
    <name evidence="1" type="ORF">BTUL_0154g00330</name>
</gene>
<organism evidence="1 2">
    <name type="scientific">Botrytis tulipae</name>
    <dbReference type="NCBI Taxonomy" id="87230"/>
    <lineage>
        <taxon>Eukaryota</taxon>
        <taxon>Fungi</taxon>
        <taxon>Dikarya</taxon>
        <taxon>Ascomycota</taxon>
        <taxon>Pezizomycotina</taxon>
        <taxon>Leotiomycetes</taxon>
        <taxon>Helotiales</taxon>
        <taxon>Sclerotiniaceae</taxon>
        <taxon>Botrytis</taxon>
    </lineage>
</organism>
<accession>A0A4Z1EE75</accession>
<sequence>MQSILSWVVGRGLTKLMNGMEVKTYADIEYCSSLMFEGDMRSPEGRQIHVKQAEKTITRQWTHLPHQWIEKQVAANDDILFCEAMSAIEEYNTSLHRCRAQVGDAAIESRWLGGSIMSLNKRCGYNLCVTSRSWTGRSAMSTVK</sequence>
<keyword evidence="2" id="KW-1185">Reference proteome</keyword>
<evidence type="ECO:0000313" key="2">
    <source>
        <dbReference type="Proteomes" id="UP000297777"/>
    </source>
</evidence>
<reference evidence="1 2" key="1">
    <citation type="submission" date="2017-12" db="EMBL/GenBank/DDBJ databases">
        <title>Comparative genomics of Botrytis spp.</title>
        <authorList>
            <person name="Valero-Jimenez C.A."/>
            <person name="Tapia P."/>
            <person name="Veloso J."/>
            <person name="Silva-Moreno E."/>
            <person name="Staats M."/>
            <person name="Valdes J.H."/>
            <person name="Van Kan J.A.L."/>
        </authorList>
    </citation>
    <scope>NUCLEOTIDE SEQUENCE [LARGE SCALE GENOMIC DNA]</scope>
    <source>
        <strain evidence="1 2">Bt9001</strain>
    </source>
</reference>
<comment type="caution">
    <text evidence="1">The sequence shown here is derived from an EMBL/GenBank/DDBJ whole genome shotgun (WGS) entry which is preliminary data.</text>
</comment>
<name>A0A4Z1EE75_9HELO</name>
<dbReference type="AlphaFoldDB" id="A0A4Z1EE75"/>
<evidence type="ECO:0000313" key="1">
    <source>
        <dbReference type="EMBL" id="TGO09810.1"/>
    </source>
</evidence>
<dbReference type="Proteomes" id="UP000297777">
    <property type="component" value="Unassembled WGS sequence"/>
</dbReference>